<organism evidence="3 4">
    <name type="scientific">Thalassotalea insulae</name>
    <dbReference type="NCBI Taxonomy" id="2056778"/>
    <lineage>
        <taxon>Bacteria</taxon>
        <taxon>Pseudomonadati</taxon>
        <taxon>Pseudomonadota</taxon>
        <taxon>Gammaproteobacteria</taxon>
        <taxon>Alteromonadales</taxon>
        <taxon>Colwelliaceae</taxon>
        <taxon>Thalassotalea</taxon>
    </lineage>
</organism>
<dbReference type="InterPro" id="IPR001638">
    <property type="entry name" value="Solute-binding_3/MltF_N"/>
</dbReference>
<evidence type="ECO:0000313" key="3">
    <source>
        <dbReference type="EMBL" id="GLX78229.1"/>
    </source>
</evidence>
<feature type="domain" description="Solute-binding protein family 3/N-terminal" evidence="2">
    <location>
        <begin position="23"/>
        <end position="79"/>
    </location>
</feature>
<dbReference type="Proteomes" id="UP001157186">
    <property type="component" value="Unassembled WGS sequence"/>
</dbReference>
<evidence type="ECO:0000256" key="1">
    <source>
        <dbReference type="SAM" id="SignalP"/>
    </source>
</evidence>
<evidence type="ECO:0000259" key="2">
    <source>
        <dbReference type="Pfam" id="PF00497"/>
    </source>
</evidence>
<comment type="caution">
    <text evidence="3">The sequence shown here is derived from an EMBL/GenBank/DDBJ whole genome shotgun (WGS) entry which is preliminary data.</text>
</comment>
<dbReference type="Gene3D" id="3.40.190.10">
    <property type="entry name" value="Periplasmic binding protein-like II"/>
    <property type="match status" value="2"/>
</dbReference>
<accession>A0ABQ6GSB9</accession>
<proteinExistence type="predicted"/>
<feature type="signal peptide" evidence="1">
    <location>
        <begin position="1"/>
        <end position="19"/>
    </location>
</feature>
<name>A0ABQ6GSB9_9GAMM</name>
<reference evidence="3 4" key="1">
    <citation type="submission" date="2023-03" db="EMBL/GenBank/DDBJ databases">
        <title>Draft genome sequence of Thalassotalea insulae KCTC 62186T.</title>
        <authorList>
            <person name="Sawabe T."/>
        </authorList>
    </citation>
    <scope>NUCLEOTIDE SEQUENCE [LARGE SCALE GENOMIC DNA]</scope>
    <source>
        <strain evidence="3 4">KCTC 62186</strain>
    </source>
</reference>
<dbReference type="RefSeq" id="WP_284244115.1">
    <property type="nucleotide sequence ID" value="NZ_BSST01000001.1"/>
</dbReference>
<sequence>MKNAILFLLTCLIAIVCKAQQVEIATHDMLPPYIYTDEKGKLTGIYIDIVNKAVARMPNYQVTYKVLPWARAKMEVEKGITFALLPPYFHAHDWHTMTEPKRPYIWPYSLPLHIQRDVVVCNEKVLSTARVKFPDDYHGLKFVMSRGDGRSGEEFAQLVKQQKIEVLLINDAKSIVPSLLTEMADCTVISQLPFAWHVKQLKENGLYQSYDKKAVVLKELAVISNNSGHLGYTDINAEKNFPFKKDFTIKFDIEIYKMKRSGEIEQIIKRYVN</sequence>
<feature type="chain" id="PRO_5045748772" evidence="1">
    <location>
        <begin position="20"/>
        <end position="273"/>
    </location>
</feature>
<dbReference type="Pfam" id="PF00497">
    <property type="entry name" value="SBP_bac_3"/>
    <property type="match status" value="1"/>
</dbReference>
<evidence type="ECO:0000313" key="4">
    <source>
        <dbReference type="Proteomes" id="UP001157186"/>
    </source>
</evidence>
<keyword evidence="4" id="KW-1185">Reference proteome</keyword>
<dbReference type="SUPFAM" id="SSF53850">
    <property type="entry name" value="Periplasmic binding protein-like II"/>
    <property type="match status" value="1"/>
</dbReference>
<protein>
    <submittedName>
        <fullName evidence="3">ABC transporter substrate-binding protein</fullName>
    </submittedName>
</protein>
<dbReference type="EMBL" id="BSST01000001">
    <property type="protein sequence ID" value="GLX78229.1"/>
    <property type="molecule type" value="Genomic_DNA"/>
</dbReference>
<keyword evidence="1" id="KW-0732">Signal</keyword>
<gene>
    <name evidence="3" type="ORF">tinsulaeT_15690</name>
</gene>